<dbReference type="PRINTS" id="PR00411">
    <property type="entry name" value="PNDRDTASEI"/>
</dbReference>
<comment type="caution">
    <text evidence="3">The sequence shown here is derived from an EMBL/GenBank/DDBJ whole genome shotgun (WGS) entry which is preliminary data.</text>
</comment>
<proteinExistence type="predicted"/>
<dbReference type="RefSeq" id="WP_351978683.1">
    <property type="nucleotide sequence ID" value="NZ_JBEPBX010000041.1"/>
</dbReference>
<feature type="domain" description="Pyrroline-5-carboxylate reductase catalytic N-terminal" evidence="2">
    <location>
        <begin position="2"/>
        <end position="91"/>
    </location>
</feature>
<evidence type="ECO:0000256" key="1">
    <source>
        <dbReference type="ARBA" id="ARBA00023002"/>
    </source>
</evidence>
<dbReference type="SUPFAM" id="SSF51735">
    <property type="entry name" value="NAD(P)-binding Rossmann-fold domains"/>
    <property type="match status" value="1"/>
</dbReference>
<gene>
    <name evidence="3" type="ORF">ABT276_30800</name>
</gene>
<dbReference type="Proteomes" id="UP001445472">
    <property type="component" value="Unassembled WGS sequence"/>
</dbReference>
<dbReference type="InterPro" id="IPR028939">
    <property type="entry name" value="P5C_Rdtase_cat_N"/>
</dbReference>
<dbReference type="PANTHER" id="PTHR14239">
    <property type="entry name" value="DUDULIN-RELATED"/>
    <property type="match status" value="1"/>
</dbReference>
<sequence length="211" mass="22461">MKIGIIGAGHIGSTLARHFVRIGHDVVISNSRGPDTLAGLVEEIGGGLRPVTAREAAEYGQVVVVAIPYGRHKELPTDALKDKLVIDTCNYYAERDGHDPELDDDSTTSSEKIRAHTDANLVKAFNAIHWRNLRDRGRNKGEAGRLAIPVSGTDTEAKAVVAGLIRDIGFDPVDAGDIGHGGRSHQPGSRLYGAELSAEETNDLIRAGATA</sequence>
<dbReference type="InterPro" id="IPR051267">
    <property type="entry name" value="STEAP_metalloreductase"/>
</dbReference>
<name>A0ABV1V540_9ACTN</name>
<reference evidence="3 4" key="1">
    <citation type="submission" date="2024-06" db="EMBL/GenBank/DDBJ databases">
        <title>The Natural Products Discovery Center: Release of the First 8490 Sequenced Strains for Exploring Actinobacteria Biosynthetic Diversity.</title>
        <authorList>
            <person name="Kalkreuter E."/>
            <person name="Kautsar S.A."/>
            <person name="Yang D."/>
            <person name="Bader C.D."/>
            <person name="Teijaro C.N."/>
            <person name="Fluegel L."/>
            <person name="Davis C.M."/>
            <person name="Simpson J.R."/>
            <person name="Lauterbach L."/>
            <person name="Steele A.D."/>
            <person name="Gui C."/>
            <person name="Meng S."/>
            <person name="Li G."/>
            <person name="Viehrig K."/>
            <person name="Ye F."/>
            <person name="Su P."/>
            <person name="Kiefer A.F."/>
            <person name="Nichols A."/>
            <person name="Cepeda A.J."/>
            <person name="Yan W."/>
            <person name="Fan B."/>
            <person name="Jiang Y."/>
            <person name="Adhikari A."/>
            <person name="Zheng C.-J."/>
            <person name="Schuster L."/>
            <person name="Cowan T.M."/>
            <person name="Smanski M.J."/>
            <person name="Chevrette M.G."/>
            <person name="De Carvalho L.P.S."/>
            <person name="Shen B."/>
        </authorList>
    </citation>
    <scope>NUCLEOTIDE SEQUENCE [LARGE SCALE GENOMIC DNA]</scope>
    <source>
        <strain evidence="3 4">NPDC000837</strain>
    </source>
</reference>
<evidence type="ECO:0000313" key="4">
    <source>
        <dbReference type="Proteomes" id="UP001445472"/>
    </source>
</evidence>
<organism evidence="3 4">
    <name type="scientific">Streptomyces xantholiticus</name>
    <dbReference type="NCBI Taxonomy" id="68285"/>
    <lineage>
        <taxon>Bacteria</taxon>
        <taxon>Bacillati</taxon>
        <taxon>Actinomycetota</taxon>
        <taxon>Actinomycetes</taxon>
        <taxon>Kitasatosporales</taxon>
        <taxon>Streptomycetaceae</taxon>
        <taxon>Streptomyces</taxon>
    </lineage>
</organism>
<evidence type="ECO:0000259" key="2">
    <source>
        <dbReference type="Pfam" id="PF03807"/>
    </source>
</evidence>
<dbReference type="Pfam" id="PF03807">
    <property type="entry name" value="F420_oxidored"/>
    <property type="match status" value="1"/>
</dbReference>
<accession>A0ABV1V540</accession>
<dbReference type="EMBL" id="JBEPBX010000041">
    <property type="protein sequence ID" value="MER6617632.1"/>
    <property type="molecule type" value="Genomic_DNA"/>
</dbReference>
<protein>
    <submittedName>
        <fullName evidence="3">NAD(P)-binding domain-containing protein</fullName>
    </submittedName>
</protein>
<keyword evidence="4" id="KW-1185">Reference proteome</keyword>
<dbReference type="InterPro" id="IPR036291">
    <property type="entry name" value="NAD(P)-bd_dom_sf"/>
</dbReference>
<keyword evidence="1" id="KW-0560">Oxidoreductase</keyword>
<dbReference type="Gene3D" id="3.40.50.720">
    <property type="entry name" value="NAD(P)-binding Rossmann-like Domain"/>
    <property type="match status" value="1"/>
</dbReference>
<evidence type="ECO:0000313" key="3">
    <source>
        <dbReference type="EMBL" id="MER6617632.1"/>
    </source>
</evidence>